<reference evidence="2" key="2">
    <citation type="submission" date="2020-09" db="EMBL/GenBank/DDBJ databases">
        <authorList>
            <person name="Sun Q."/>
            <person name="Ohkuma M."/>
        </authorList>
    </citation>
    <scope>NUCLEOTIDE SEQUENCE</scope>
    <source>
        <strain evidence="2">JCM 3090</strain>
    </source>
</reference>
<dbReference type="EMBL" id="BMQB01000010">
    <property type="protein sequence ID" value="GGK05923.1"/>
    <property type="molecule type" value="Genomic_DNA"/>
</dbReference>
<dbReference type="Pfam" id="PF18029">
    <property type="entry name" value="Glyoxalase_6"/>
    <property type="match status" value="1"/>
</dbReference>
<reference evidence="2" key="1">
    <citation type="journal article" date="2014" name="Int. J. Syst. Evol. Microbiol.">
        <title>Complete genome sequence of Corynebacterium casei LMG S-19264T (=DSM 44701T), isolated from a smear-ripened cheese.</title>
        <authorList>
            <consortium name="US DOE Joint Genome Institute (JGI-PGF)"/>
            <person name="Walter F."/>
            <person name="Albersmeier A."/>
            <person name="Kalinowski J."/>
            <person name="Ruckert C."/>
        </authorList>
    </citation>
    <scope>NUCLEOTIDE SEQUENCE</scope>
    <source>
        <strain evidence="2">JCM 3090</strain>
    </source>
</reference>
<dbReference type="CDD" id="cd06587">
    <property type="entry name" value="VOC"/>
    <property type="match status" value="1"/>
</dbReference>
<feature type="domain" description="VOC" evidence="1">
    <location>
        <begin position="8"/>
        <end position="120"/>
    </location>
</feature>
<organism evidence="2 3">
    <name type="scientific">Pilimelia anulata</name>
    <dbReference type="NCBI Taxonomy" id="53371"/>
    <lineage>
        <taxon>Bacteria</taxon>
        <taxon>Bacillati</taxon>
        <taxon>Actinomycetota</taxon>
        <taxon>Actinomycetes</taxon>
        <taxon>Micromonosporales</taxon>
        <taxon>Micromonosporaceae</taxon>
        <taxon>Pilimelia</taxon>
    </lineage>
</organism>
<keyword evidence="3" id="KW-1185">Reference proteome</keyword>
<protein>
    <submittedName>
        <fullName evidence="2">Glyoxalase</fullName>
    </submittedName>
</protein>
<dbReference type="PANTHER" id="PTHR35908:SF1">
    <property type="entry name" value="CONSERVED PROTEIN"/>
    <property type="match status" value="1"/>
</dbReference>
<dbReference type="SUPFAM" id="SSF54593">
    <property type="entry name" value="Glyoxalase/Bleomycin resistance protein/Dihydroxybiphenyl dioxygenase"/>
    <property type="match status" value="1"/>
</dbReference>
<comment type="caution">
    <text evidence="2">The sequence shown here is derived from an EMBL/GenBank/DDBJ whole genome shotgun (WGS) entry which is preliminary data.</text>
</comment>
<dbReference type="Proteomes" id="UP000649739">
    <property type="component" value="Unassembled WGS sequence"/>
</dbReference>
<dbReference type="InterPro" id="IPR041581">
    <property type="entry name" value="Glyoxalase_6"/>
</dbReference>
<dbReference type="PANTHER" id="PTHR35908">
    <property type="entry name" value="HYPOTHETICAL FUSION PROTEIN"/>
    <property type="match status" value="1"/>
</dbReference>
<proteinExistence type="predicted"/>
<evidence type="ECO:0000313" key="2">
    <source>
        <dbReference type="EMBL" id="GGK05923.1"/>
    </source>
</evidence>
<dbReference type="AlphaFoldDB" id="A0A8J3BAZ0"/>
<dbReference type="InterPro" id="IPR037523">
    <property type="entry name" value="VOC_core"/>
</dbReference>
<dbReference type="InterPro" id="IPR029068">
    <property type="entry name" value="Glyas_Bleomycin-R_OHBP_Dase"/>
</dbReference>
<dbReference type="Gene3D" id="3.10.180.10">
    <property type="entry name" value="2,3-Dihydroxybiphenyl 1,2-Dioxygenase, domain 1"/>
    <property type="match status" value="1"/>
</dbReference>
<gene>
    <name evidence="2" type="ORF">GCM10010123_39850</name>
</gene>
<name>A0A8J3BAZ0_9ACTN</name>
<accession>A0A8J3BAZ0</accession>
<evidence type="ECO:0000259" key="1">
    <source>
        <dbReference type="PROSITE" id="PS51819"/>
    </source>
</evidence>
<evidence type="ECO:0000313" key="3">
    <source>
        <dbReference type="Proteomes" id="UP000649739"/>
    </source>
</evidence>
<sequence length="121" mass="12957">MVRGMALSARMVTIDCRDPRRLAAFWTAAAGYTVADDFGGEFLVLAPGADDGLRIGLQRVDEPRAGKNRVHIDFHADDRAAEAKRLTDLGATVVAEHAVPGLGWTVFTDPEGNEFCVGQSG</sequence>
<dbReference type="PROSITE" id="PS51819">
    <property type="entry name" value="VOC"/>
    <property type="match status" value="1"/>
</dbReference>